<organism evidence="1 2">
    <name type="scientific">Thermocoleostomius sinensis A174</name>
    <dbReference type="NCBI Taxonomy" id="2016057"/>
    <lineage>
        <taxon>Bacteria</taxon>
        <taxon>Bacillati</taxon>
        <taxon>Cyanobacteriota</taxon>
        <taxon>Cyanophyceae</taxon>
        <taxon>Oculatellales</taxon>
        <taxon>Oculatellaceae</taxon>
        <taxon>Thermocoleostomius</taxon>
    </lineage>
</organism>
<dbReference type="SUPFAM" id="SSF55961">
    <property type="entry name" value="Bet v1-like"/>
    <property type="match status" value="1"/>
</dbReference>
<dbReference type="EMBL" id="CP113797">
    <property type="protein sequence ID" value="WAL59280.1"/>
    <property type="molecule type" value="Genomic_DNA"/>
</dbReference>
<sequence length="144" mass="17287">MPSLYTEIEIQAAKSLVWQALVHKEKWLHWNTFLYDRNPEMPFKQGHTVQLSLKRVSAEAETEFEPRILFLQPNVCLRWIYTAPGFRSEHQFELQEIGQNRTKYIHQERLSGPMTVLFLPFLRQDEQQGLRRMARQLKRYVEQA</sequence>
<name>A0A9E8ZDK3_9CYAN</name>
<evidence type="ECO:0000313" key="1">
    <source>
        <dbReference type="EMBL" id="WAL59280.1"/>
    </source>
</evidence>
<dbReference type="PANTHER" id="PTHR36166">
    <property type="entry name" value="CHROMOSOME 9, WHOLE GENOME SHOTGUN SEQUENCE"/>
    <property type="match status" value="1"/>
</dbReference>
<reference evidence="1" key="1">
    <citation type="submission" date="2022-12" db="EMBL/GenBank/DDBJ databases">
        <title>Polyphasic identification of a Novel Hot-Spring Cyanobacterium Ocullathermofonsia sinensis gen nov. sp. nov. and Genomic Insights on its Adaptations to the Thermal Habitat.</title>
        <authorList>
            <person name="Daroch M."/>
            <person name="Tang J."/>
            <person name="Jiang Y."/>
        </authorList>
    </citation>
    <scope>NUCLEOTIDE SEQUENCE</scope>
    <source>
        <strain evidence="1">PKUAC-SCTA174</strain>
    </source>
</reference>
<dbReference type="Gene3D" id="3.30.530.20">
    <property type="match status" value="1"/>
</dbReference>
<accession>A0A9E8ZDK3</accession>
<dbReference type="PANTHER" id="PTHR36166:SF1">
    <property type="entry name" value="SRPBCC DOMAIN-CONTAINING PROTEIN"/>
    <property type="match status" value="1"/>
</dbReference>
<dbReference type="KEGG" id="tsin:OXH18_19195"/>
<dbReference type="CDD" id="cd07822">
    <property type="entry name" value="SRPBCC_4"/>
    <property type="match status" value="1"/>
</dbReference>
<protein>
    <submittedName>
        <fullName evidence="1">SRPBCC domain-containing protein</fullName>
    </submittedName>
</protein>
<dbReference type="InterPro" id="IPR023393">
    <property type="entry name" value="START-like_dom_sf"/>
</dbReference>
<dbReference type="RefSeq" id="WP_268609028.1">
    <property type="nucleotide sequence ID" value="NZ_CP113797.1"/>
</dbReference>
<evidence type="ECO:0000313" key="2">
    <source>
        <dbReference type="Proteomes" id="UP001163152"/>
    </source>
</evidence>
<dbReference type="Proteomes" id="UP001163152">
    <property type="component" value="Chromosome"/>
</dbReference>
<proteinExistence type="predicted"/>
<dbReference type="AlphaFoldDB" id="A0A9E8ZDK3"/>
<gene>
    <name evidence="1" type="ORF">OXH18_19195</name>
</gene>
<keyword evidence="2" id="KW-1185">Reference proteome</keyword>